<dbReference type="PANTHER" id="PTHR42681:SF1">
    <property type="entry name" value="MALONYL-COA-ACYL CARRIER PROTEIN TRANSACYLASE, MITOCHONDRIAL"/>
    <property type="match status" value="1"/>
</dbReference>
<evidence type="ECO:0000256" key="4">
    <source>
        <dbReference type="ARBA" id="ARBA00048462"/>
    </source>
</evidence>
<dbReference type="Gene3D" id="3.40.366.10">
    <property type="entry name" value="Malonyl-Coenzyme A Acyl Carrier Protein, domain 2"/>
    <property type="match status" value="1"/>
</dbReference>
<evidence type="ECO:0000256" key="2">
    <source>
        <dbReference type="ARBA" id="ARBA00022679"/>
    </source>
</evidence>
<dbReference type="SUPFAM" id="SSF52151">
    <property type="entry name" value="FabD/lysophospholipase-like"/>
    <property type="match status" value="1"/>
</dbReference>
<keyword evidence="2" id="KW-0808">Transferase</keyword>
<dbReference type="Gene3D" id="3.30.70.250">
    <property type="entry name" value="Malonyl-CoA ACP transacylase, ACP-binding"/>
    <property type="match status" value="1"/>
</dbReference>
<dbReference type="InterPro" id="IPR016035">
    <property type="entry name" value="Acyl_Trfase/lysoPLipase"/>
</dbReference>
<gene>
    <name evidence="5" type="ORF">MGWOODY_Mmi503</name>
</gene>
<evidence type="ECO:0000313" key="5">
    <source>
        <dbReference type="EMBL" id="CUV09294.1"/>
    </source>
</evidence>
<dbReference type="AlphaFoldDB" id="A0A160VJ99"/>
<dbReference type="InterPro" id="IPR050858">
    <property type="entry name" value="Mal-CoA-ACP_Trans/PKS_FabD"/>
</dbReference>
<keyword evidence="3" id="KW-0012">Acyltransferase</keyword>
<organism evidence="5">
    <name type="scientific">hydrothermal vent metagenome</name>
    <dbReference type="NCBI Taxonomy" id="652676"/>
    <lineage>
        <taxon>unclassified sequences</taxon>
        <taxon>metagenomes</taxon>
        <taxon>ecological metagenomes</taxon>
    </lineage>
</organism>
<protein>
    <recommendedName>
        <fullName evidence="1">[acyl-carrier-protein] S-malonyltransferase</fullName>
        <ecNumber evidence="1">2.3.1.39</ecNumber>
    </recommendedName>
</protein>
<proteinExistence type="predicted"/>
<dbReference type="PANTHER" id="PTHR42681">
    <property type="entry name" value="MALONYL-COA-ACYL CARRIER PROTEIN TRANSACYLASE, MITOCHONDRIAL"/>
    <property type="match status" value="1"/>
</dbReference>
<sequence length="347" mass="38692">MDKKRIVIICPGRGSYTRETSGYLKNYGAPAKDQINFMDEKRNTVGLPTISELDSQSFKTKIHMKGEHASTLIYACSLADFVSIDQSKFEIVAITGNSMGWYLALAFGGALKHEKAYSLIDTMGSMMKDTIIGGQIIYPITNDNWRVDEVIKENIINEVEKAGAYISIYLGGYIVIGGAQKALDKLLKSLPQKDNYPFQLPYHAAYHTALLESVSEKAFTMLPEKMFQKPIIPLVDGRGYIWSPWATNSNDLWNYTLGHQVCNTYDFTMAINVAIKEFCPDKLVLLGPGNTLGGPIGQIITGQNWQDITCKKDFTNRQKTDPFLISLGIPGQRNLICHSYETQTAST</sequence>
<name>A0A160VJ99_9ZZZZ</name>
<dbReference type="GO" id="GO:0004314">
    <property type="term" value="F:[acyl-carrier-protein] S-malonyltransferase activity"/>
    <property type="evidence" value="ECO:0007669"/>
    <property type="project" value="UniProtKB-EC"/>
</dbReference>
<dbReference type="EC" id="2.3.1.39" evidence="1"/>
<dbReference type="EMBL" id="FAXC01000215">
    <property type="protein sequence ID" value="CUV09294.1"/>
    <property type="molecule type" value="Genomic_DNA"/>
</dbReference>
<evidence type="ECO:0000256" key="3">
    <source>
        <dbReference type="ARBA" id="ARBA00023315"/>
    </source>
</evidence>
<dbReference type="InterPro" id="IPR001227">
    <property type="entry name" value="Ac_transferase_dom_sf"/>
</dbReference>
<reference evidence="5" key="1">
    <citation type="submission" date="2015-10" db="EMBL/GenBank/DDBJ databases">
        <authorList>
            <person name="Gilbert D.G."/>
        </authorList>
    </citation>
    <scope>NUCLEOTIDE SEQUENCE</scope>
</reference>
<comment type="catalytic activity">
    <reaction evidence="4">
        <text>holo-[ACP] + malonyl-CoA = malonyl-[ACP] + CoA</text>
        <dbReference type="Rhea" id="RHEA:41792"/>
        <dbReference type="Rhea" id="RHEA-COMP:9623"/>
        <dbReference type="Rhea" id="RHEA-COMP:9685"/>
        <dbReference type="ChEBI" id="CHEBI:57287"/>
        <dbReference type="ChEBI" id="CHEBI:57384"/>
        <dbReference type="ChEBI" id="CHEBI:64479"/>
        <dbReference type="ChEBI" id="CHEBI:78449"/>
        <dbReference type="EC" id="2.3.1.39"/>
    </reaction>
</comment>
<dbReference type="GO" id="GO:0006633">
    <property type="term" value="P:fatty acid biosynthetic process"/>
    <property type="evidence" value="ECO:0007669"/>
    <property type="project" value="TreeGrafter"/>
</dbReference>
<accession>A0A160VJ99</accession>
<evidence type="ECO:0000256" key="1">
    <source>
        <dbReference type="ARBA" id="ARBA00013258"/>
    </source>
</evidence>